<evidence type="ECO:0000256" key="5">
    <source>
        <dbReference type="ARBA" id="ARBA00022777"/>
    </source>
</evidence>
<dbReference type="PANTHER" id="PTHR24421:SF37">
    <property type="entry name" value="SENSOR HISTIDINE KINASE NARS"/>
    <property type="match status" value="1"/>
</dbReference>
<dbReference type="PANTHER" id="PTHR24421">
    <property type="entry name" value="NITRATE/NITRITE SENSOR PROTEIN NARX-RELATED"/>
    <property type="match status" value="1"/>
</dbReference>
<evidence type="ECO:0000256" key="11">
    <source>
        <dbReference type="SAM" id="Phobius"/>
    </source>
</evidence>
<feature type="coiled-coil region" evidence="10">
    <location>
        <begin position="345"/>
        <end position="395"/>
    </location>
</feature>
<evidence type="ECO:0000256" key="10">
    <source>
        <dbReference type="SAM" id="Coils"/>
    </source>
</evidence>
<dbReference type="InterPro" id="IPR050482">
    <property type="entry name" value="Sensor_HK_TwoCompSys"/>
</dbReference>
<dbReference type="InterPro" id="IPR019734">
    <property type="entry name" value="TPR_rpt"/>
</dbReference>
<dbReference type="AlphaFoldDB" id="A0A1T5FBT4"/>
<organism evidence="13 14">
    <name type="scientific">Sphingobacterium nematocida</name>
    <dbReference type="NCBI Taxonomy" id="1513896"/>
    <lineage>
        <taxon>Bacteria</taxon>
        <taxon>Pseudomonadati</taxon>
        <taxon>Bacteroidota</taxon>
        <taxon>Sphingobacteriia</taxon>
        <taxon>Sphingobacteriales</taxon>
        <taxon>Sphingobacteriaceae</taxon>
        <taxon>Sphingobacterium</taxon>
    </lineage>
</organism>
<evidence type="ECO:0000256" key="2">
    <source>
        <dbReference type="ARBA" id="ARBA00022475"/>
    </source>
</evidence>
<evidence type="ECO:0000256" key="1">
    <source>
        <dbReference type="ARBA" id="ARBA00004651"/>
    </source>
</evidence>
<dbReference type="CDD" id="cd16917">
    <property type="entry name" value="HATPase_UhpB-NarQ-NarX-like"/>
    <property type="match status" value="1"/>
</dbReference>
<gene>
    <name evidence="13" type="ORF">SAMN05660841_03148</name>
</gene>
<evidence type="ECO:0000259" key="12">
    <source>
        <dbReference type="PROSITE" id="PS50109"/>
    </source>
</evidence>
<feature type="transmembrane region" description="Helical" evidence="11">
    <location>
        <begin position="396"/>
        <end position="417"/>
    </location>
</feature>
<dbReference type="SMART" id="SM00028">
    <property type="entry name" value="TPR"/>
    <property type="match status" value="5"/>
</dbReference>
<dbReference type="SUPFAM" id="SSF48452">
    <property type="entry name" value="TPR-like"/>
    <property type="match status" value="2"/>
</dbReference>
<evidence type="ECO:0000256" key="9">
    <source>
        <dbReference type="PROSITE-ProRule" id="PRU00339"/>
    </source>
</evidence>
<evidence type="ECO:0000313" key="13">
    <source>
        <dbReference type="EMBL" id="SKB93602.1"/>
    </source>
</evidence>
<keyword evidence="10" id="KW-0175">Coiled coil</keyword>
<proteinExistence type="predicted"/>
<protein>
    <submittedName>
        <fullName evidence="13">Tetratricopeptide repeat-containing protein</fullName>
    </submittedName>
</protein>
<keyword evidence="2" id="KW-1003">Cell membrane</keyword>
<dbReference type="Gene3D" id="1.20.5.1930">
    <property type="match status" value="1"/>
</dbReference>
<keyword evidence="6 11" id="KW-1133">Transmembrane helix</keyword>
<dbReference type="InterPro" id="IPR036890">
    <property type="entry name" value="HATPase_C_sf"/>
</dbReference>
<dbReference type="InterPro" id="IPR005467">
    <property type="entry name" value="His_kinase_dom"/>
</dbReference>
<dbReference type="GO" id="GO:0005886">
    <property type="term" value="C:plasma membrane"/>
    <property type="evidence" value="ECO:0007669"/>
    <property type="project" value="UniProtKB-SubCell"/>
</dbReference>
<dbReference type="Pfam" id="PF02518">
    <property type="entry name" value="HATPase_c"/>
    <property type="match status" value="1"/>
</dbReference>
<accession>A0A1T5FBT4</accession>
<evidence type="ECO:0000256" key="7">
    <source>
        <dbReference type="ARBA" id="ARBA00023012"/>
    </source>
</evidence>
<dbReference type="STRING" id="1513896.SAMN05660841_03148"/>
<dbReference type="GO" id="GO:0000155">
    <property type="term" value="F:phosphorelay sensor kinase activity"/>
    <property type="evidence" value="ECO:0007669"/>
    <property type="project" value="InterPro"/>
</dbReference>
<sequence>MKRYIHTIIQGLSHLPLYLLIALVPVISFGQNLDSLEQVLKTNKLSNQKKVDTYMDLALAYLNDDPIRSRSFSLEGQRWAEKMGDQRSEAKFLYYLGSSYYVSMVFDSVAFYLDKALILTRQNKNEDDEVPILKMYGQLYRRQGQYKKALEQYFEAAKLGERLRDDQKMCDVYMGIGGTYHLMQNDTQALYYYGKAEKIAFKHGNTQNLGDIYLSLSSVYKNETGGQEKAVYYAKESLKIHRKSGSRSNEISALQTLCGAYFQYDDYPNAMKYAEEALHLAKETDNVNLIAHSYADISSISYYMQQYEKSAENALLALQTDSTDHHLKLTLFSNLPLIYAHLGDLDAMEEYMERYKSTVDKYSNENYQNSLSTLEVKYETEKKELKIEALEKQRQLYIWLGIAGAAILLIALAFAYIRYRLAVSRRKLAEKESQRLEQEKQLVAVQATLDGEAAERTRLARDLHDGLGSMLSAVKLNLPQVQGNALLESVDVSRFQKALGMLDDSIQELRRVAHHMMPETLLRFGLKVSLSDFCAAVPIARFHYFGNEARLPDKMEIMLYRCIHELVNNVLKHAQATQINVQLVQEVDRISFTVQDNGKGFNPNTTPEGMGLQNIRSRVGAFQGKMEILSSDQGTEIHVELDLKNNIAHD</sequence>
<evidence type="ECO:0000313" key="14">
    <source>
        <dbReference type="Proteomes" id="UP000190150"/>
    </source>
</evidence>
<keyword evidence="8 11" id="KW-0472">Membrane</keyword>
<keyword evidence="3" id="KW-0808">Transferase</keyword>
<keyword evidence="9" id="KW-0802">TPR repeat</keyword>
<dbReference type="InterPro" id="IPR003594">
    <property type="entry name" value="HATPase_dom"/>
</dbReference>
<comment type="subcellular location">
    <subcellularLocation>
        <location evidence="1">Cell membrane</location>
        <topology evidence="1">Multi-pass membrane protein</topology>
    </subcellularLocation>
</comment>
<feature type="transmembrane region" description="Helical" evidence="11">
    <location>
        <begin position="12"/>
        <end position="30"/>
    </location>
</feature>
<evidence type="ECO:0000256" key="8">
    <source>
        <dbReference type="ARBA" id="ARBA00023136"/>
    </source>
</evidence>
<dbReference type="InterPro" id="IPR011712">
    <property type="entry name" value="Sig_transdc_His_kin_sub3_dim/P"/>
</dbReference>
<dbReference type="Proteomes" id="UP000190150">
    <property type="component" value="Unassembled WGS sequence"/>
</dbReference>
<dbReference type="PROSITE" id="PS50005">
    <property type="entry name" value="TPR"/>
    <property type="match status" value="1"/>
</dbReference>
<dbReference type="InterPro" id="IPR011990">
    <property type="entry name" value="TPR-like_helical_dom_sf"/>
</dbReference>
<dbReference type="Gene3D" id="1.25.40.10">
    <property type="entry name" value="Tetratricopeptide repeat domain"/>
    <property type="match status" value="2"/>
</dbReference>
<feature type="repeat" description="TPR" evidence="9">
    <location>
        <begin position="130"/>
        <end position="163"/>
    </location>
</feature>
<reference evidence="14" key="1">
    <citation type="submission" date="2017-02" db="EMBL/GenBank/DDBJ databases">
        <authorList>
            <person name="Varghese N."/>
            <person name="Submissions S."/>
        </authorList>
    </citation>
    <scope>NUCLEOTIDE SEQUENCE [LARGE SCALE GENOMIC DNA]</scope>
    <source>
        <strain evidence="14">DSM 24091</strain>
    </source>
</reference>
<keyword evidence="7" id="KW-0902">Two-component regulatory system</keyword>
<name>A0A1T5FBT4_9SPHI</name>
<dbReference type="GO" id="GO:0046983">
    <property type="term" value="F:protein dimerization activity"/>
    <property type="evidence" value="ECO:0007669"/>
    <property type="project" value="InterPro"/>
</dbReference>
<keyword evidence="14" id="KW-1185">Reference proteome</keyword>
<evidence type="ECO:0000256" key="4">
    <source>
        <dbReference type="ARBA" id="ARBA00022692"/>
    </source>
</evidence>
<keyword evidence="5" id="KW-0418">Kinase</keyword>
<dbReference type="Gene3D" id="3.30.565.10">
    <property type="entry name" value="Histidine kinase-like ATPase, C-terminal domain"/>
    <property type="match status" value="1"/>
</dbReference>
<dbReference type="Pfam" id="PF07730">
    <property type="entry name" value="HisKA_3"/>
    <property type="match status" value="1"/>
</dbReference>
<feature type="coiled-coil region" evidence="10">
    <location>
        <begin position="419"/>
        <end position="448"/>
    </location>
</feature>
<dbReference type="SUPFAM" id="SSF55874">
    <property type="entry name" value="ATPase domain of HSP90 chaperone/DNA topoisomerase II/histidine kinase"/>
    <property type="match status" value="1"/>
</dbReference>
<evidence type="ECO:0000256" key="6">
    <source>
        <dbReference type="ARBA" id="ARBA00022989"/>
    </source>
</evidence>
<keyword evidence="4 11" id="KW-0812">Transmembrane</keyword>
<dbReference type="PROSITE" id="PS50109">
    <property type="entry name" value="HIS_KIN"/>
    <property type="match status" value="1"/>
</dbReference>
<evidence type="ECO:0000256" key="3">
    <source>
        <dbReference type="ARBA" id="ARBA00022679"/>
    </source>
</evidence>
<dbReference type="SMART" id="SM00387">
    <property type="entry name" value="HATPase_c"/>
    <property type="match status" value="1"/>
</dbReference>
<feature type="domain" description="Histidine kinase" evidence="12">
    <location>
        <begin position="559"/>
        <end position="645"/>
    </location>
</feature>
<dbReference type="EMBL" id="FUZF01000015">
    <property type="protein sequence ID" value="SKB93602.1"/>
    <property type="molecule type" value="Genomic_DNA"/>
</dbReference>